<keyword evidence="9" id="KW-0675">Receptor</keyword>
<evidence type="ECO:0000256" key="4">
    <source>
        <dbReference type="ARBA" id="ARBA00022692"/>
    </source>
</evidence>
<feature type="signal peptide" evidence="14">
    <location>
        <begin position="1"/>
        <end position="29"/>
    </location>
</feature>
<dbReference type="SUPFAM" id="SSF53822">
    <property type="entry name" value="Periplasmic binding protein-like I"/>
    <property type="match status" value="2"/>
</dbReference>
<comment type="subcellular location">
    <subcellularLocation>
        <location evidence="1">Membrane</location>
        <topology evidence="1">Multi-pass membrane protein</topology>
    </subcellularLocation>
</comment>
<dbReference type="InterPro" id="IPR015683">
    <property type="entry name" value="Ionotropic_Glu_rcpt"/>
</dbReference>
<keyword evidence="12" id="KW-0407">Ion channel</keyword>
<feature type="chain" id="PRO_5041964922" description="Ionotropic glutamate receptor C-terminal domain-containing protein" evidence="14">
    <location>
        <begin position="30"/>
        <end position="1605"/>
    </location>
</feature>
<keyword evidence="17" id="KW-1185">Reference proteome</keyword>
<dbReference type="Proteomes" id="UP001280121">
    <property type="component" value="Unassembled WGS sequence"/>
</dbReference>
<dbReference type="InterPro" id="IPR019594">
    <property type="entry name" value="Glu/Gly-bd"/>
</dbReference>
<dbReference type="Gene3D" id="3.40.50.2300">
    <property type="match status" value="4"/>
</dbReference>
<keyword evidence="3" id="KW-0813">Transport</keyword>
<feature type="transmembrane region" description="Helical" evidence="13">
    <location>
        <begin position="1325"/>
        <end position="1343"/>
    </location>
</feature>
<feature type="domain" description="Ionotropic glutamate receptor C-terminal" evidence="15">
    <location>
        <begin position="1196"/>
        <end position="1537"/>
    </location>
</feature>
<proteinExistence type="inferred from homology"/>
<comment type="similarity">
    <text evidence="2">Belongs to the glutamate-gated ion channel (TC 1.A.10.1) family.</text>
</comment>
<dbReference type="InterPro" id="IPR044440">
    <property type="entry name" value="GABAb_receptor_plant_PBP1"/>
</dbReference>
<dbReference type="InterPro" id="IPR001828">
    <property type="entry name" value="ANF_lig-bd_rcpt"/>
</dbReference>
<feature type="transmembrane region" description="Helical" evidence="13">
    <location>
        <begin position="1558"/>
        <end position="1580"/>
    </location>
</feature>
<evidence type="ECO:0000259" key="15">
    <source>
        <dbReference type="SMART" id="SM00079"/>
    </source>
</evidence>
<evidence type="ECO:0000256" key="5">
    <source>
        <dbReference type="ARBA" id="ARBA00022729"/>
    </source>
</evidence>
<accession>A0AAD9X1F7</accession>
<dbReference type="Pfam" id="PF10613">
    <property type="entry name" value="Lig_chan-Glu_bd"/>
    <property type="match status" value="1"/>
</dbReference>
<evidence type="ECO:0000256" key="14">
    <source>
        <dbReference type="SAM" id="SignalP"/>
    </source>
</evidence>
<comment type="caution">
    <text evidence="16">The sequence shown here is derived from an EMBL/GenBank/DDBJ whole genome shotgun (WGS) entry which is preliminary data.</text>
</comment>
<keyword evidence="7" id="KW-0406">Ion transport</keyword>
<dbReference type="FunFam" id="3.40.50.2300:FF:000081">
    <property type="entry name" value="Glutamate receptor"/>
    <property type="match status" value="1"/>
</dbReference>
<reference evidence="16" key="1">
    <citation type="journal article" date="2023" name="Plant J.">
        <title>Genome sequences and population genomics provide insights into the demographic history, inbreeding, and mutation load of two 'living fossil' tree species of Dipteronia.</title>
        <authorList>
            <person name="Feng Y."/>
            <person name="Comes H.P."/>
            <person name="Chen J."/>
            <person name="Zhu S."/>
            <person name="Lu R."/>
            <person name="Zhang X."/>
            <person name="Li P."/>
            <person name="Qiu J."/>
            <person name="Olsen K.M."/>
            <person name="Qiu Y."/>
        </authorList>
    </citation>
    <scope>NUCLEOTIDE SEQUENCE</scope>
    <source>
        <strain evidence="16">KIB01</strain>
    </source>
</reference>
<name>A0AAD9X1F7_9ROSI</name>
<gene>
    <name evidence="16" type="ORF">Ddye_017771</name>
</gene>
<keyword evidence="5 14" id="KW-0732">Signal</keyword>
<dbReference type="SMART" id="SM00079">
    <property type="entry name" value="PBPe"/>
    <property type="match status" value="2"/>
</dbReference>
<evidence type="ECO:0000256" key="6">
    <source>
        <dbReference type="ARBA" id="ARBA00022989"/>
    </source>
</evidence>
<feature type="transmembrane region" description="Helical" evidence="13">
    <location>
        <begin position="595"/>
        <end position="613"/>
    </location>
</feature>
<evidence type="ECO:0000256" key="2">
    <source>
        <dbReference type="ARBA" id="ARBA00008685"/>
    </source>
</evidence>
<evidence type="ECO:0000313" key="17">
    <source>
        <dbReference type="Proteomes" id="UP001280121"/>
    </source>
</evidence>
<evidence type="ECO:0000256" key="13">
    <source>
        <dbReference type="SAM" id="Phobius"/>
    </source>
</evidence>
<dbReference type="Gene3D" id="3.40.190.10">
    <property type="entry name" value="Periplasmic binding protein-like II"/>
    <property type="match status" value="3"/>
</dbReference>
<keyword evidence="10" id="KW-0325">Glycoprotein</keyword>
<protein>
    <recommendedName>
        <fullName evidence="15">Ionotropic glutamate receptor C-terminal domain-containing protein</fullName>
    </recommendedName>
</protein>
<evidence type="ECO:0000256" key="11">
    <source>
        <dbReference type="ARBA" id="ARBA00023286"/>
    </source>
</evidence>
<dbReference type="InterPro" id="IPR028082">
    <property type="entry name" value="Peripla_BP_I"/>
</dbReference>
<sequence length="1605" mass="180401">MDFKRKKLNNQTFFFRVMILFILVKPSKPDEEVNNISLSSVTQVHVGVIVDMGSWSGKISHSCISMAISDFCALNNKTRVLLHWMDSKGDSILALHAALNLLRNVTLQAIIITETSSGGAQILAELGSRAKIPIISLFASGPSLTLSNYSKFIQIAHDQAKGIATLIKAFKWKDAILIYEDNNSGREFFPHMFDSSQDANIHSAHRISIPPSSSHEHIIEKLSMIRTFQTKVFVVHMSHSFASHFFLKVKKLEMMSEGYVWTVTDTIMSFFHSLDTLVVESIQGVVGLKPYIPASKELHNFTLRWRRKMYIDHPNAEVLELDPYGILAYDAIWALAEAAQKLKSTEISQGGLMLYEEIMKSRFKGVNGYFNLSNGKKPPSRRFEIVNVIGKGPRRVGFWTSETGNITKESNSPSTSDLEVIIWPGGSATIPKLQLIQMSSKILRIGVPTHSQFKELVNMVHDSQSNAMIYNGFCIEVFKAAMATLTYEVTYEFIPFTYAISYYDLLHLVYLKVIDAAVGDITITANRSQYVDFTLPFSDMGIGMISPAYQNNNMWIFLKPLQADLWLTSAAFFVFTSFVVWIIEHPINDEFQGSLAQQIGMVFWYSFSTLVFAHSEKLLSSWSKFVVIIWVFVVLILTSSYTATLTSMLTVQQFQLGSNDHVGFHSIARTIDNINFEDSSLKEYTSPAFPKGSPLVADISMAIASLREKGKLKMLEDYWFSYFGSNHMNQVLVCSVMLLLSCLGPLFAETNKTHQKSVEEEIDVGVILDMGSWEGRILQSCISMAISDFHSVRGYSKTRIVIHNRDSKGEPLRALASVVDLLQNFKVRAIIGGQTSLEAKFLAELGNKIKIPVISLSETTTTSSLHKYPYSVQISQEESSQATAISAIVEEFKWRDVIIVHEDIDDWTFFIPHLADSLQEKSIRIASKRSLSASYNDIQITEELRRLKAFQQRVFIVHLSPSLTSRFFKTAKKLGMISKGYVWIMTLNSIDHSNLVGSSLSSVTDSMQGVIGLKSYIPASDELHNFTSRLRMKLFLSEHNMKAYDIESSAFCIRAYDVAWGLAEAVDKVSSKISWSRKPNNKLTLMDLENITTSTGGSMLLKEIFQLKFRGLSGDFQCINGKLISINAFEIVNVIGKSYRRLGFWTSVGKFTRELYSSDPGRHLASTTNHDLEDVIWPGGSATIPKGYDMKISGKKLKIAVPRNVGFPELVNVDRDLQTNATIISGFCIEVFKTAIGMLEDDEVDYEFIPFVNANGENKGSYGELIDHIYLQDYDAAVGDISITENRSLYVDFTLPYSDLGVGMVAQKERKNQMWIFLEPLTTDLWLSSASFFILTGIVIWLIEHPINNEFQGSISQQIGTISWFSFSTLVFAHRERLISNLSRFVVIVWVFVVLILTSSYTATLTSMITVQQINLQLNPKKSYIGYQMGSKDFISNLNFKDTNLQPFASPEDYANALSRGSKKGGVSAIVDEIPYIKIFLSKYSADYSMVGSMSTTNGFAFVFRKGSPLVPEMSRAIAKLRADGRLTMMENAWFKGQPMVTIGDTSNNVNPLTIDSFGGLFLITGVSSTFAIAILYSFWVYRNWHFVRNCFNVMNFNLGSLRFI</sequence>
<dbReference type="CDD" id="cd13686">
    <property type="entry name" value="GluR_Plant"/>
    <property type="match status" value="1"/>
</dbReference>
<dbReference type="FunFam" id="3.40.50.2300:FF:000188">
    <property type="entry name" value="Glutamate receptor"/>
    <property type="match status" value="1"/>
</dbReference>
<dbReference type="PANTHER" id="PTHR34836">
    <property type="entry name" value="OS06G0188250 PROTEIN"/>
    <property type="match status" value="1"/>
</dbReference>
<evidence type="ECO:0000256" key="10">
    <source>
        <dbReference type="ARBA" id="ARBA00023180"/>
    </source>
</evidence>
<dbReference type="Pfam" id="PF01094">
    <property type="entry name" value="ANF_receptor"/>
    <property type="match status" value="2"/>
</dbReference>
<evidence type="ECO:0000256" key="3">
    <source>
        <dbReference type="ARBA" id="ARBA00022448"/>
    </source>
</evidence>
<dbReference type="Pfam" id="PF00497">
    <property type="entry name" value="SBP_bac_3"/>
    <property type="match status" value="1"/>
</dbReference>
<dbReference type="EMBL" id="JANJYI010000005">
    <property type="protein sequence ID" value="KAK2650282.1"/>
    <property type="molecule type" value="Genomic_DNA"/>
</dbReference>
<keyword evidence="6 13" id="KW-1133">Transmembrane helix</keyword>
<evidence type="ECO:0000256" key="9">
    <source>
        <dbReference type="ARBA" id="ARBA00023170"/>
    </source>
</evidence>
<dbReference type="CDD" id="cd19990">
    <property type="entry name" value="PBP1_GABAb_receptor_plant"/>
    <property type="match status" value="2"/>
</dbReference>
<keyword evidence="8 13" id="KW-0472">Membrane</keyword>
<feature type="transmembrane region" description="Helical" evidence="13">
    <location>
        <begin position="625"/>
        <end position="643"/>
    </location>
</feature>
<dbReference type="Pfam" id="PF00060">
    <property type="entry name" value="Lig_chan"/>
    <property type="match status" value="2"/>
</dbReference>
<keyword evidence="11" id="KW-1071">Ligand-gated ion channel</keyword>
<dbReference type="Gene3D" id="1.10.287.70">
    <property type="match status" value="2"/>
</dbReference>
<dbReference type="InterPro" id="IPR001320">
    <property type="entry name" value="Iontro_rcpt_C"/>
</dbReference>
<dbReference type="PANTHER" id="PTHR34836:SF6">
    <property type="entry name" value="PERIPLASMIC BINDING PROTEIN-LIKE I"/>
    <property type="match status" value="1"/>
</dbReference>
<keyword evidence="4 13" id="KW-0812">Transmembrane</keyword>
<organism evidence="16 17">
    <name type="scientific">Dipteronia dyeriana</name>
    <dbReference type="NCBI Taxonomy" id="168575"/>
    <lineage>
        <taxon>Eukaryota</taxon>
        <taxon>Viridiplantae</taxon>
        <taxon>Streptophyta</taxon>
        <taxon>Embryophyta</taxon>
        <taxon>Tracheophyta</taxon>
        <taxon>Spermatophyta</taxon>
        <taxon>Magnoliopsida</taxon>
        <taxon>eudicotyledons</taxon>
        <taxon>Gunneridae</taxon>
        <taxon>Pentapetalae</taxon>
        <taxon>rosids</taxon>
        <taxon>malvids</taxon>
        <taxon>Sapindales</taxon>
        <taxon>Sapindaceae</taxon>
        <taxon>Hippocastanoideae</taxon>
        <taxon>Acereae</taxon>
        <taxon>Dipteronia</taxon>
    </lineage>
</organism>
<dbReference type="GO" id="GO:0015276">
    <property type="term" value="F:ligand-gated monoatomic ion channel activity"/>
    <property type="evidence" value="ECO:0007669"/>
    <property type="project" value="InterPro"/>
</dbReference>
<dbReference type="InterPro" id="IPR001638">
    <property type="entry name" value="Solute-binding_3/MltF_N"/>
</dbReference>
<evidence type="ECO:0000256" key="7">
    <source>
        <dbReference type="ARBA" id="ARBA00023065"/>
    </source>
</evidence>
<feature type="transmembrane region" description="Helical" evidence="13">
    <location>
        <begin position="563"/>
        <end position="583"/>
    </location>
</feature>
<feature type="transmembrane region" description="Helical" evidence="13">
    <location>
        <begin position="1385"/>
        <end position="1409"/>
    </location>
</feature>
<evidence type="ECO:0000313" key="16">
    <source>
        <dbReference type="EMBL" id="KAK2650282.1"/>
    </source>
</evidence>
<dbReference type="FunFam" id="3.40.190.10:FF:000054">
    <property type="entry name" value="Glutamate receptor"/>
    <property type="match status" value="2"/>
</dbReference>
<dbReference type="GO" id="GO:0016020">
    <property type="term" value="C:membrane"/>
    <property type="evidence" value="ECO:0007669"/>
    <property type="project" value="UniProtKB-SubCell"/>
</dbReference>
<dbReference type="FunFam" id="1.10.287.70:FF:000037">
    <property type="entry name" value="Glutamate receptor"/>
    <property type="match status" value="2"/>
</dbReference>
<feature type="domain" description="Ionotropic glutamate receptor C-terminal" evidence="15">
    <location>
        <begin position="444"/>
        <end position="722"/>
    </location>
</feature>
<evidence type="ECO:0000256" key="12">
    <source>
        <dbReference type="ARBA" id="ARBA00023303"/>
    </source>
</evidence>
<dbReference type="SUPFAM" id="SSF53850">
    <property type="entry name" value="Periplasmic binding protein-like II"/>
    <property type="match status" value="2"/>
</dbReference>
<evidence type="ECO:0000256" key="8">
    <source>
        <dbReference type="ARBA" id="ARBA00023136"/>
    </source>
</evidence>
<evidence type="ECO:0000256" key="1">
    <source>
        <dbReference type="ARBA" id="ARBA00004141"/>
    </source>
</evidence>